<dbReference type="InterPro" id="IPR013229">
    <property type="entry name" value="PEGA"/>
</dbReference>
<dbReference type="PROSITE" id="PS50011">
    <property type="entry name" value="PROTEIN_KINASE_DOM"/>
    <property type="match status" value="1"/>
</dbReference>
<dbReference type="PANTHER" id="PTHR43289">
    <property type="entry name" value="MITOGEN-ACTIVATED PROTEIN KINASE KINASE KINASE 20-RELATED"/>
    <property type="match status" value="1"/>
</dbReference>
<dbReference type="eggNOG" id="COG0515">
    <property type="taxonomic scope" value="Bacteria"/>
</dbReference>
<sequence length="563" mass="60463">MNERYRLVRPLASGGMAELFLGVARGAEGFERPVAIKRVLPHLARDPDIARMFLAEARLSTLLQHQNIATVHDVGQGPEGLFLVMELVDGWDLGVLLASAARRGIRFPPQLAAFIVHQCLAGLGHAYRKVHDGRPVMMAHRDVSPSNILVSREGEVKLTDFGIARMAGPQHTAPGIFRGKEAYSAPEVLRGEPATAASDQFSLGIVFHELLTGQHPFHAEQDPGAVAYAILTRPVTPPRDVPGPLAGAVTRMLATVPAARFHSPESLSDGFARWLAQSGLPATSQTLAAFMRELGLPPTLREQAEASGLRVETASPAHAPYRAEFEEEPLSLPGGPALSSSGRMVHRCLRCQHVLAAPGAPCEHCPPSARSIGTPASTLPRDTAGVSRPTARAAPGPHLELSPQQSLAESVPQSFSTAGVRSVLQTDADALELAERDLPPDSDWPDDAVRLKRQRRKRVVGILVALGVLAGGVWLWPQRSTLLIQVLSATGLRLTTPTLTVESEPPGAAVWVDDVQLGTTPLRIDNRFPAGRVSLQVRLKGYRTWKGTFTGGAPTSLEVKLKR</sequence>
<evidence type="ECO:0000256" key="2">
    <source>
        <dbReference type="ARBA" id="ARBA00022741"/>
    </source>
</evidence>
<feature type="transmembrane region" description="Helical" evidence="6">
    <location>
        <begin position="459"/>
        <end position="477"/>
    </location>
</feature>
<dbReference type="GO" id="GO:0004674">
    <property type="term" value="F:protein serine/threonine kinase activity"/>
    <property type="evidence" value="ECO:0007669"/>
    <property type="project" value="TreeGrafter"/>
</dbReference>
<dbReference type="STRING" id="1297742.A176_004940"/>
<keyword evidence="6" id="KW-1133">Transmembrane helix</keyword>
<evidence type="ECO:0000256" key="3">
    <source>
        <dbReference type="ARBA" id="ARBA00022777"/>
    </source>
</evidence>
<dbReference type="PATRIC" id="fig|1297742.4.peg.4984"/>
<dbReference type="PANTHER" id="PTHR43289:SF6">
    <property type="entry name" value="SERINE_THREONINE-PROTEIN KINASE NEKL-3"/>
    <property type="match status" value="1"/>
</dbReference>
<keyword evidence="2" id="KW-0547">Nucleotide-binding</keyword>
<dbReference type="SUPFAM" id="SSF56112">
    <property type="entry name" value="Protein kinase-like (PK-like)"/>
    <property type="match status" value="1"/>
</dbReference>
<dbReference type="InterPro" id="IPR011009">
    <property type="entry name" value="Kinase-like_dom_sf"/>
</dbReference>
<name>A0A0H4X2G7_9BACT</name>
<dbReference type="InterPro" id="IPR000719">
    <property type="entry name" value="Prot_kinase_dom"/>
</dbReference>
<dbReference type="EMBL" id="CP012109">
    <property type="protein sequence ID" value="AKQ68028.1"/>
    <property type="molecule type" value="Genomic_DNA"/>
</dbReference>
<dbReference type="Pfam" id="PF00069">
    <property type="entry name" value="Pkinase"/>
    <property type="match status" value="1"/>
</dbReference>
<dbReference type="Proteomes" id="UP000009026">
    <property type="component" value="Chromosome"/>
</dbReference>
<keyword evidence="4" id="KW-0067">ATP-binding</keyword>
<accession>A0A0H4X2G7</accession>
<keyword evidence="6" id="KW-0812">Transmembrane</keyword>
<dbReference type="OrthoDB" id="9801841at2"/>
<dbReference type="Pfam" id="PF08308">
    <property type="entry name" value="PEGA"/>
    <property type="match status" value="1"/>
</dbReference>
<evidence type="ECO:0000256" key="5">
    <source>
        <dbReference type="SAM" id="MobiDB-lite"/>
    </source>
</evidence>
<evidence type="ECO:0000313" key="9">
    <source>
        <dbReference type="Proteomes" id="UP000009026"/>
    </source>
</evidence>
<keyword evidence="9" id="KW-1185">Reference proteome</keyword>
<feature type="domain" description="Protein kinase" evidence="7">
    <location>
        <begin position="5"/>
        <end position="275"/>
    </location>
</feature>
<evidence type="ECO:0000259" key="7">
    <source>
        <dbReference type="PROSITE" id="PS50011"/>
    </source>
</evidence>
<dbReference type="Gene3D" id="1.10.510.10">
    <property type="entry name" value="Transferase(Phosphotransferase) domain 1"/>
    <property type="match status" value="1"/>
</dbReference>
<dbReference type="Gene3D" id="3.30.200.20">
    <property type="entry name" value="Phosphorylase Kinase, domain 1"/>
    <property type="match status" value="1"/>
</dbReference>
<keyword evidence="1" id="KW-0808">Transferase</keyword>
<dbReference type="AlphaFoldDB" id="A0A0H4X2G7"/>
<keyword evidence="6" id="KW-0472">Membrane</keyword>
<reference evidence="8 9" key="1">
    <citation type="journal article" date="2016" name="PLoS ONE">
        <title>Complete Genome Sequence and Comparative Genomics of a Novel Myxobacterium Myxococcus hansupus.</title>
        <authorList>
            <person name="Sharma G."/>
            <person name="Narwani T."/>
            <person name="Subramanian S."/>
        </authorList>
    </citation>
    <scope>NUCLEOTIDE SEQUENCE [LARGE SCALE GENOMIC DNA]</scope>
    <source>
        <strain evidence="9">mixupus</strain>
    </source>
</reference>
<feature type="region of interest" description="Disordered" evidence="5">
    <location>
        <begin position="371"/>
        <end position="400"/>
    </location>
</feature>
<dbReference type="CDD" id="cd14014">
    <property type="entry name" value="STKc_PknB_like"/>
    <property type="match status" value="1"/>
</dbReference>
<dbReference type="KEGG" id="mym:A176_004940"/>
<evidence type="ECO:0000256" key="1">
    <source>
        <dbReference type="ARBA" id="ARBA00022679"/>
    </source>
</evidence>
<proteinExistence type="predicted"/>
<evidence type="ECO:0000313" key="8">
    <source>
        <dbReference type="EMBL" id="AKQ68028.1"/>
    </source>
</evidence>
<evidence type="ECO:0000256" key="6">
    <source>
        <dbReference type="SAM" id="Phobius"/>
    </source>
</evidence>
<keyword evidence="3 8" id="KW-0418">Kinase</keyword>
<dbReference type="RefSeq" id="WP_002640712.1">
    <property type="nucleotide sequence ID" value="NZ_CP012109.1"/>
</dbReference>
<gene>
    <name evidence="8" type="ORF">A176_004940</name>
</gene>
<organism evidence="8 9">
    <name type="scientific">Pseudomyxococcus hansupus</name>
    <dbReference type="NCBI Taxonomy" id="1297742"/>
    <lineage>
        <taxon>Bacteria</taxon>
        <taxon>Pseudomonadati</taxon>
        <taxon>Myxococcota</taxon>
        <taxon>Myxococcia</taxon>
        <taxon>Myxococcales</taxon>
        <taxon>Cystobacterineae</taxon>
        <taxon>Myxococcaceae</taxon>
        <taxon>Pseudomyxococcus</taxon>
    </lineage>
</organism>
<evidence type="ECO:0000256" key="4">
    <source>
        <dbReference type="ARBA" id="ARBA00022840"/>
    </source>
</evidence>
<protein>
    <submittedName>
        <fullName evidence="8">Serine/threonine-protein kinase pkn6</fullName>
    </submittedName>
</protein>
<dbReference type="GO" id="GO:0005524">
    <property type="term" value="F:ATP binding"/>
    <property type="evidence" value="ECO:0007669"/>
    <property type="project" value="UniProtKB-KW"/>
</dbReference>